<dbReference type="SUPFAM" id="SSF53098">
    <property type="entry name" value="Ribonuclease H-like"/>
    <property type="match status" value="1"/>
</dbReference>
<dbReference type="PANTHER" id="PTHR47723">
    <property type="entry name" value="OS05G0353850 PROTEIN"/>
    <property type="match status" value="1"/>
</dbReference>
<dbReference type="GO" id="GO:0003676">
    <property type="term" value="F:nucleic acid binding"/>
    <property type="evidence" value="ECO:0007669"/>
    <property type="project" value="InterPro"/>
</dbReference>
<sequence length="88" mass="10354">MCNVYKAKFWGILNGLEQVWERGCRNVLLETNCLEALHHAKGILMINQLDSYDIHAIRDLLHRDWDIDIMHVYRECNRIVDCLTNAAK</sequence>
<dbReference type="Gene3D" id="3.30.420.10">
    <property type="entry name" value="Ribonuclease H-like superfamily/Ribonuclease H"/>
    <property type="match status" value="1"/>
</dbReference>
<proteinExistence type="predicted"/>
<gene>
    <name evidence="2" type="ORF">J1N35_024004</name>
</gene>
<organism evidence="2 3">
    <name type="scientific">Gossypium stocksii</name>
    <dbReference type="NCBI Taxonomy" id="47602"/>
    <lineage>
        <taxon>Eukaryota</taxon>
        <taxon>Viridiplantae</taxon>
        <taxon>Streptophyta</taxon>
        <taxon>Embryophyta</taxon>
        <taxon>Tracheophyta</taxon>
        <taxon>Spermatophyta</taxon>
        <taxon>Magnoliopsida</taxon>
        <taxon>eudicotyledons</taxon>
        <taxon>Gunneridae</taxon>
        <taxon>Pentapetalae</taxon>
        <taxon>rosids</taxon>
        <taxon>malvids</taxon>
        <taxon>Malvales</taxon>
        <taxon>Malvaceae</taxon>
        <taxon>Malvoideae</taxon>
        <taxon>Gossypium</taxon>
    </lineage>
</organism>
<dbReference type="InterPro" id="IPR036397">
    <property type="entry name" value="RNaseH_sf"/>
</dbReference>
<accession>A0A9D3VJQ2</accession>
<keyword evidence="3" id="KW-1185">Reference proteome</keyword>
<evidence type="ECO:0000313" key="3">
    <source>
        <dbReference type="Proteomes" id="UP000828251"/>
    </source>
</evidence>
<protein>
    <recommendedName>
        <fullName evidence="1">RNase H type-1 domain-containing protein</fullName>
    </recommendedName>
</protein>
<dbReference type="OrthoDB" id="1391789at2759"/>
<dbReference type="EMBL" id="JAIQCV010000007">
    <property type="protein sequence ID" value="KAH1084243.1"/>
    <property type="molecule type" value="Genomic_DNA"/>
</dbReference>
<dbReference type="PANTHER" id="PTHR47723:SF13">
    <property type="entry name" value="PUTATIVE-RELATED"/>
    <property type="match status" value="1"/>
</dbReference>
<comment type="caution">
    <text evidence="2">The sequence shown here is derived from an EMBL/GenBank/DDBJ whole genome shotgun (WGS) entry which is preliminary data.</text>
</comment>
<dbReference type="Proteomes" id="UP000828251">
    <property type="component" value="Unassembled WGS sequence"/>
</dbReference>
<reference evidence="2 3" key="1">
    <citation type="journal article" date="2021" name="Plant Biotechnol. J.">
        <title>Multi-omics assisted identification of the key and species-specific regulatory components of drought-tolerant mechanisms in Gossypium stocksii.</title>
        <authorList>
            <person name="Yu D."/>
            <person name="Ke L."/>
            <person name="Zhang D."/>
            <person name="Wu Y."/>
            <person name="Sun Y."/>
            <person name="Mei J."/>
            <person name="Sun J."/>
            <person name="Sun Y."/>
        </authorList>
    </citation>
    <scope>NUCLEOTIDE SEQUENCE [LARGE SCALE GENOMIC DNA]</scope>
    <source>
        <strain evidence="3">cv. E1</strain>
        <tissue evidence="2">Leaf</tissue>
    </source>
</reference>
<dbReference type="CDD" id="cd06222">
    <property type="entry name" value="RNase_H_like"/>
    <property type="match status" value="1"/>
</dbReference>
<dbReference type="AlphaFoldDB" id="A0A9D3VJQ2"/>
<dbReference type="GO" id="GO:0004523">
    <property type="term" value="F:RNA-DNA hybrid ribonuclease activity"/>
    <property type="evidence" value="ECO:0007669"/>
    <property type="project" value="InterPro"/>
</dbReference>
<dbReference type="Pfam" id="PF13456">
    <property type="entry name" value="RVT_3"/>
    <property type="match status" value="1"/>
</dbReference>
<feature type="domain" description="RNase H type-1" evidence="1">
    <location>
        <begin position="5"/>
        <end position="87"/>
    </location>
</feature>
<name>A0A9D3VJQ2_9ROSI</name>
<evidence type="ECO:0000313" key="2">
    <source>
        <dbReference type="EMBL" id="KAH1084243.1"/>
    </source>
</evidence>
<dbReference type="InterPro" id="IPR012337">
    <property type="entry name" value="RNaseH-like_sf"/>
</dbReference>
<evidence type="ECO:0000259" key="1">
    <source>
        <dbReference type="Pfam" id="PF13456"/>
    </source>
</evidence>
<dbReference type="InterPro" id="IPR002156">
    <property type="entry name" value="RNaseH_domain"/>
</dbReference>
<dbReference type="InterPro" id="IPR044730">
    <property type="entry name" value="RNase_H-like_dom_plant"/>
</dbReference>
<dbReference type="InterPro" id="IPR053151">
    <property type="entry name" value="RNase_H-like"/>
</dbReference>